<dbReference type="Proteomes" id="UP000186744">
    <property type="component" value="Unassembled WGS sequence"/>
</dbReference>
<evidence type="ECO:0000313" key="2">
    <source>
        <dbReference type="Proteomes" id="UP000186744"/>
    </source>
</evidence>
<evidence type="ECO:0000313" key="1">
    <source>
        <dbReference type="EMBL" id="SIS56973.1"/>
    </source>
</evidence>
<accession>A0A1N7K5T9</accession>
<reference evidence="2" key="1">
    <citation type="submission" date="2017-01" db="EMBL/GenBank/DDBJ databases">
        <authorList>
            <person name="Varghese N."/>
            <person name="Submissions S."/>
        </authorList>
    </citation>
    <scope>NUCLEOTIDE SEQUENCE [LARGE SCALE GENOMIC DNA]</scope>
    <source>
        <strain evidence="2">DSM 18017</strain>
    </source>
</reference>
<organism evidence="1 2">
    <name type="scientific">Chryseobacterium ureilyticum</name>
    <dbReference type="NCBI Taxonomy" id="373668"/>
    <lineage>
        <taxon>Bacteria</taxon>
        <taxon>Pseudomonadati</taxon>
        <taxon>Bacteroidota</taxon>
        <taxon>Flavobacteriia</taxon>
        <taxon>Flavobacteriales</taxon>
        <taxon>Weeksellaceae</taxon>
        <taxon>Chryseobacterium group</taxon>
        <taxon>Chryseobacterium</taxon>
    </lineage>
</organism>
<dbReference type="PROSITE" id="PS51257">
    <property type="entry name" value="PROKAR_LIPOPROTEIN"/>
    <property type="match status" value="1"/>
</dbReference>
<name>A0A1N7K5T9_9FLAO</name>
<dbReference type="RefSeq" id="WP_139329200.1">
    <property type="nucleotide sequence ID" value="NZ_FTOL01000001.1"/>
</dbReference>
<sequence>MKKILLFSVFTMMVSCKGQKQVQPIGEASLNLENFDFNTNVSTLFPEKNKANTYDNAFEIKTNDSETVMFQKDTTFVFSDSRKPIGFEYRQINWSLRYSLADFQEYSFQKINVATTMDGKIKIIGAVADEISSVDNNKLLKLLNTKYGTPKKLNGSWKDGLVIFEWTKKDKIIRFVTVRDNEESTLKIEIDPAKTKIAEGKKNPHLKSYLFIINPVFKNEVFGKLNTGDFVYLDNE</sequence>
<gene>
    <name evidence="1" type="ORF">SAMN05421786_101259</name>
</gene>
<dbReference type="EMBL" id="FTOL01000001">
    <property type="protein sequence ID" value="SIS56973.1"/>
    <property type="molecule type" value="Genomic_DNA"/>
</dbReference>
<proteinExistence type="predicted"/>
<dbReference type="AlphaFoldDB" id="A0A1N7K5T9"/>
<dbReference type="OrthoDB" id="1254210at2"/>
<keyword evidence="2" id="KW-1185">Reference proteome</keyword>
<protein>
    <submittedName>
        <fullName evidence="1">Uncharacterized protein</fullName>
    </submittedName>
</protein>